<gene>
    <name evidence="3" type="primary">Contig15488.g16502</name>
    <name evidence="3" type="ORF">STYLEM_6254</name>
</gene>
<organism evidence="3 4">
    <name type="scientific">Stylonychia lemnae</name>
    <name type="common">Ciliate</name>
    <dbReference type="NCBI Taxonomy" id="5949"/>
    <lineage>
        <taxon>Eukaryota</taxon>
        <taxon>Sar</taxon>
        <taxon>Alveolata</taxon>
        <taxon>Ciliophora</taxon>
        <taxon>Intramacronucleata</taxon>
        <taxon>Spirotrichea</taxon>
        <taxon>Stichotrichia</taxon>
        <taxon>Sporadotrichida</taxon>
        <taxon>Oxytrichidae</taxon>
        <taxon>Stylonychinae</taxon>
        <taxon>Stylonychia</taxon>
    </lineage>
</organism>
<dbReference type="AlphaFoldDB" id="A0A078A514"/>
<dbReference type="Gene3D" id="2.60.40.10">
    <property type="entry name" value="Immunoglobulins"/>
    <property type="match status" value="1"/>
</dbReference>
<evidence type="ECO:0000313" key="4">
    <source>
        <dbReference type="Proteomes" id="UP000039865"/>
    </source>
</evidence>
<dbReference type="PROSITE" id="PS50202">
    <property type="entry name" value="MSP"/>
    <property type="match status" value="1"/>
</dbReference>
<feature type="region of interest" description="Disordered" evidence="1">
    <location>
        <begin position="159"/>
        <end position="252"/>
    </location>
</feature>
<dbReference type="InParanoid" id="A0A078A514"/>
<name>A0A078A514_STYLE</name>
<dbReference type="InterPro" id="IPR000535">
    <property type="entry name" value="MSP_dom"/>
</dbReference>
<proteinExistence type="predicted"/>
<dbReference type="InterPro" id="IPR008962">
    <property type="entry name" value="PapD-like_sf"/>
</dbReference>
<evidence type="ECO:0000256" key="1">
    <source>
        <dbReference type="SAM" id="MobiDB-lite"/>
    </source>
</evidence>
<dbReference type="EMBL" id="CCKQ01006012">
    <property type="protein sequence ID" value="CDW77294.1"/>
    <property type="molecule type" value="Genomic_DNA"/>
</dbReference>
<protein>
    <recommendedName>
        <fullName evidence="2">MSP domain-containing protein</fullName>
    </recommendedName>
</protein>
<dbReference type="Pfam" id="PF00635">
    <property type="entry name" value="Motile_Sperm"/>
    <property type="match status" value="1"/>
</dbReference>
<dbReference type="Proteomes" id="UP000039865">
    <property type="component" value="Unassembled WGS sequence"/>
</dbReference>
<keyword evidence="4" id="KW-1185">Reference proteome</keyword>
<dbReference type="InterPro" id="IPR013783">
    <property type="entry name" value="Ig-like_fold"/>
</dbReference>
<dbReference type="SUPFAM" id="SSF49354">
    <property type="entry name" value="PapD-like"/>
    <property type="match status" value="1"/>
</dbReference>
<evidence type="ECO:0000313" key="3">
    <source>
        <dbReference type="EMBL" id="CDW77294.1"/>
    </source>
</evidence>
<evidence type="ECO:0000259" key="2">
    <source>
        <dbReference type="PROSITE" id="PS50202"/>
    </source>
</evidence>
<sequence>MSDSEDGMSSEEDFQSHVHLFKSSLDIGSHFIDYEPENELVFYNREGTLLAQLTVKNVTSKAYVAFFIFTSASYPIDINPKCGFIPPSYQQTVNIGWRSDQRPDADKLSHAMFFVQEMNMNLQDVFNTYNVNILFTVAALPSRVSLGVPMQPLIGGIPSQQPPTAFVPQTQYKQPGQSTQQPPMARKQFADEEEKSSQATTNMKIQSTGRSGSQNRVKPSVGDGQPKGKAGENNSINDHRSDGSGGSQINLV</sequence>
<reference evidence="3 4" key="1">
    <citation type="submission" date="2014-06" db="EMBL/GenBank/DDBJ databases">
        <authorList>
            <person name="Swart Estienne"/>
        </authorList>
    </citation>
    <scope>NUCLEOTIDE SEQUENCE [LARGE SCALE GENOMIC DNA]</scope>
    <source>
        <strain evidence="3 4">130c</strain>
    </source>
</reference>
<feature type="compositionally biased region" description="Polar residues" evidence="1">
    <location>
        <begin position="159"/>
        <end position="182"/>
    </location>
</feature>
<feature type="compositionally biased region" description="Polar residues" evidence="1">
    <location>
        <begin position="197"/>
        <end position="217"/>
    </location>
</feature>
<accession>A0A078A514</accession>
<feature type="domain" description="MSP" evidence="2">
    <location>
        <begin position="31"/>
        <end position="136"/>
    </location>
</feature>